<proteinExistence type="inferred from homology"/>
<keyword evidence="4" id="KW-0963">Cytoplasm</keyword>
<gene>
    <name evidence="9" type="ORF">PGLA1383_LOCUS2178</name>
</gene>
<reference evidence="9" key="1">
    <citation type="submission" date="2021-02" db="EMBL/GenBank/DDBJ databases">
        <authorList>
            <person name="Dougan E. K."/>
            <person name="Rhodes N."/>
            <person name="Thang M."/>
            <person name="Chan C."/>
        </authorList>
    </citation>
    <scope>NUCLEOTIDE SEQUENCE</scope>
</reference>
<feature type="compositionally biased region" description="Low complexity" evidence="7">
    <location>
        <begin position="110"/>
        <end position="128"/>
    </location>
</feature>
<dbReference type="Proteomes" id="UP000654075">
    <property type="component" value="Unassembled WGS sequence"/>
</dbReference>
<evidence type="ECO:0000313" key="10">
    <source>
        <dbReference type="Proteomes" id="UP000654075"/>
    </source>
</evidence>
<keyword evidence="10" id="KW-1185">Reference proteome</keyword>
<dbReference type="InterPro" id="IPR029058">
    <property type="entry name" value="AB_hydrolase_fold"/>
</dbReference>
<protein>
    <recommendedName>
        <fullName evidence="8">Inner centromere protein ARK-binding domain-containing protein</fullName>
    </recommendedName>
</protein>
<dbReference type="GO" id="GO:0005819">
    <property type="term" value="C:spindle"/>
    <property type="evidence" value="ECO:0007669"/>
    <property type="project" value="UniProtKB-SubCell"/>
</dbReference>
<dbReference type="InterPro" id="IPR005635">
    <property type="entry name" value="Inner_centromere_prot_ARK-bd"/>
</dbReference>
<feature type="domain" description="Inner centromere protein ARK-binding" evidence="8">
    <location>
        <begin position="169"/>
        <end position="206"/>
    </location>
</feature>
<comment type="subcellular location">
    <subcellularLocation>
        <location evidence="2">Cytoplasm</location>
        <location evidence="2">Cytoskeleton</location>
        <location evidence="2">Spindle</location>
    </subcellularLocation>
    <subcellularLocation>
        <location evidence="1">Nucleus</location>
    </subcellularLocation>
</comment>
<evidence type="ECO:0000256" key="4">
    <source>
        <dbReference type="ARBA" id="ARBA00022490"/>
    </source>
</evidence>
<evidence type="ECO:0000256" key="7">
    <source>
        <dbReference type="SAM" id="MobiDB-lite"/>
    </source>
</evidence>
<keyword evidence="6" id="KW-0539">Nucleus</keyword>
<dbReference type="Gene3D" id="3.40.50.1820">
    <property type="entry name" value="alpha/beta hydrolase"/>
    <property type="match status" value="1"/>
</dbReference>
<evidence type="ECO:0000256" key="6">
    <source>
        <dbReference type="ARBA" id="ARBA00023242"/>
    </source>
</evidence>
<dbReference type="Pfam" id="PF03941">
    <property type="entry name" value="INCENP_ARK-bind"/>
    <property type="match status" value="1"/>
</dbReference>
<comment type="similarity">
    <text evidence="3">Belongs to the INCENP family.</text>
</comment>
<evidence type="ECO:0000256" key="3">
    <source>
        <dbReference type="ARBA" id="ARBA00010042"/>
    </source>
</evidence>
<evidence type="ECO:0000256" key="2">
    <source>
        <dbReference type="ARBA" id="ARBA00004186"/>
    </source>
</evidence>
<dbReference type="EMBL" id="CAJNNV010000641">
    <property type="protein sequence ID" value="CAE8583192.1"/>
    <property type="molecule type" value="Genomic_DNA"/>
</dbReference>
<keyword evidence="5" id="KW-0206">Cytoskeleton</keyword>
<sequence>MTALWGHRVATAASCCSHRVASPRQLKAFSDPQGPAELRRKLQEATVRAAGLELQGRSFRVRAEKAEAAIATTEAARSACEAENLRLLTEIQLLKDQLREEKQLQERGGARPSPRRAAVPPVPSFASRPVPPVPVPVDTAKLLRQQLLPPGRPEDSCTIFDPEEASLTFVPQWSENYLQAVERQADLDPDTIFGSRVPACKLEDIFSIEMFREVGQPPSKKIKRDSGSGDWEAADILTREEILDYKRKMGQIRMDRCGLLPPWGSQKHLRWWMLEIAKALILASSYSEKYKGKDMEPGACASVRLPVSEAVWQPKFLQRAGCRDAAVIIWLGDESVGDRTVYVAFSMLHHFGQAKEILWSTLERAEGIGSEDDSNLEASSWSRIMVNSYLRRVIERLWGEHKLKAYLTEIAAKYPNHRFSFSGVSHGAALAQAALLRIQLEEPGIDAEAVTWNAYKWTDAAGSELAGKVLGERLLPLALSRWVPGHCGQPGSRYWDSISACPEHMEHLPQLRLLDVDSGAVLSCSSQGENCPGRAKVGFPAFRRLWKLHFADLAIIATKKAMRSLSSELPRDSA</sequence>
<evidence type="ECO:0000259" key="8">
    <source>
        <dbReference type="Pfam" id="PF03941"/>
    </source>
</evidence>
<evidence type="ECO:0000256" key="1">
    <source>
        <dbReference type="ARBA" id="ARBA00004123"/>
    </source>
</evidence>
<dbReference type="AlphaFoldDB" id="A0A813DC72"/>
<feature type="region of interest" description="Disordered" evidence="7">
    <location>
        <begin position="102"/>
        <end position="131"/>
    </location>
</feature>
<evidence type="ECO:0000313" key="9">
    <source>
        <dbReference type="EMBL" id="CAE8583192.1"/>
    </source>
</evidence>
<accession>A0A813DC72</accession>
<dbReference type="GO" id="GO:0005634">
    <property type="term" value="C:nucleus"/>
    <property type="evidence" value="ECO:0007669"/>
    <property type="project" value="UniProtKB-SubCell"/>
</dbReference>
<name>A0A813DC72_POLGL</name>
<dbReference type="OrthoDB" id="6123at2759"/>
<organism evidence="9 10">
    <name type="scientific">Polarella glacialis</name>
    <name type="common">Dinoflagellate</name>
    <dbReference type="NCBI Taxonomy" id="89957"/>
    <lineage>
        <taxon>Eukaryota</taxon>
        <taxon>Sar</taxon>
        <taxon>Alveolata</taxon>
        <taxon>Dinophyceae</taxon>
        <taxon>Suessiales</taxon>
        <taxon>Suessiaceae</taxon>
        <taxon>Polarella</taxon>
    </lineage>
</organism>
<evidence type="ECO:0000256" key="5">
    <source>
        <dbReference type="ARBA" id="ARBA00023212"/>
    </source>
</evidence>
<comment type="caution">
    <text evidence="9">The sequence shown here is derived from an EMBL/GenBank/DDBJ whole genome shotgun (WGS) entry which is preliminary data.</text>
</comment>